<dbReference type="InterPro" id="IPR017853">
    <property type="entry name" value="GH"/>
</dbReference>
<name>A0ABS7Z7Z5_9SPHI</name>
<organism evidence="2 3">
    <name type="scientific">Sphingobacterium bovistauri</name>
    <dbReference type="NCBI Taxonomy" id="2781959"/>
    <lineage>
        <taxon>Bacteria</taxon>
        <taxon>Pseudomonadati</taxon>
        <taxon>Bacteroidota</taxon>
        <taxon>Sphingobacteriia</taxon>
        <taxon>Sphingobacteriales</taxon>
        <taxon>Sphingobacteriaceae</taxon>
        <taxon>Sphingobacterium</taxon>
    </lineage>
</organism>
<dbReference type="Pfam" id="PF16349">
    <property type="entry name" value="DUF4978"/>
    <property type="match status" value="1"/>
</dbReference>
<dbReference type="RefSeq" id="WP_225554633.1">
    <property type="nucleotide sequence ID" value="NZ_JADEYP010000030.1"/>
</dbReference>
<reference evidence="2" key="1">
    <citation type="submission" date="2020-10" db="EMBL/GenBank/DDBJ databases">
        <authorList>
            <person name="Lu T."/>
            <person name="Wang Q."/>
            <person name="Han X."/>
        </authorList>
    </citation>
    <scope>NUCLEOTIDE SEQUENCE</scope>
    <source>
        <strain evidence="2">WQ 366</strain>
    </source>
</reference>
<feature type="domain" description="DUF4978" evidence="1">
    <location>
        <begin position="247"/>
        <end position="410"/>
    </location>
</feature>
<comment type="caution">
    <text evidence="2">The sequence shown here is derived from an EMBL/GenBank/DDBJ whole genome shotgun (WGS) entry which is preliminary data.</text>
</comment>
<dbReference type="Gene3D" id="3.20.20.80">
    <property type="entry name" value="Glycosidases"/>
    <property type="match status" value="1"/>
</dbReference>
<gene>
    <name evidence="2" type="ORF">IPZ78_14060</name>
</gene>
<evidence type="ECO:0000259" key="1">
    <source>
        <dbReference type="Pfam" id="PF16349"/>
    </source>
</evidence>
<evidence type="ECO:0000313" key="3">
    <source>
        <dbReference type="Proteomes" id="UP001165302"/>
    </source>
</evidence>
<proteinExistence type="predicted"/>
<dbReference type="Proteomes" id="UP001165302">
    <property type="component" value="Unassembled WGS sequence"/>
</dbReference>
<protein>
    <submittedName>
        <fullName evidence="2">DUF4978 domain-containing protein</fullName>
    </submittedName>
</protein>
<sequence length="507" mass="58231">MMNNVWVLICLLLISCSKKDQNNEEEEPVVQRTPIEVSSMKTTIGGRRYLTVDNKLFLMLGAQLRTDYFIQLDKRKLDQLDDYFALAKSMNITVLQVPIAWRDVEYEKDKYTRDMINHIIGYCEKYDLKLEILWYGSYMCGYSVRGYIPNYVVDDVINYPQLKPSVSFIGWLGKHFYLKPNTPLLVERESKALSYMMDAIYDYNQLNGNKLTVVGIQIQNEADMLATRHNNEHGYTPESIWPDLIDMMATLGRVVKSSAYKCYTRTNLTTTYDDFIERSKQIVLKGGVDFVGLDPYTDQVNVISNMLTDLHAIPNNFAHIGENGGEYPNNDILTLKALIQGAGYSIFEVVTTPHEYLKDWTLRGVYNPDFSKKSHTNRIMDAYKIYKNAWCDFAIAETKNMVGFNIKNNELSSSLMESHSTESVRFNWNTNNSGIGYALENNDYVIVSSTKSDEITMQSLGNKQIDSKAEVGYYDIEGSWIKESEVNIQNNKLSLLATKTYRIKLVL</sequence>
<accession>A0ABS7Z7Z5</accession>
<dbReference type="EMBL" id="JADEYP010000030">
    <property type="protein sequence ID" value="MCA5006274.1"/>
    <property type="molecule type" value="Genomic_DNA"/>
</dbReference>
<dbReference type="SUPFAM" id="SSF51445">
    <property type="entry name" value="(Trans)glycosidases"/>
    <property type="match status" value="1"/>
</dbReference>
<dbReference type="InterPro" id="IPR032504">
    <property type="entry name" value="DUF4978"/>
</dbReference>
<keyword evidence="3" id="KW-1185">Reference proteome</keyword>
<evidence type="ECO:0000313" key="2">
    <source>
        <dbReference type="EMBL" id="MCA5006274.1"/>
    </source>
</evidence>